<evidence type="ECO:0000313" key="7">
    <source>
        <dbReference type="EMBL" id="QJQ31038.1"/>
    </source>
</evidence>
<comment type="subcellular location">
    <subcellularLocation>
        <location evidence="1">Secreted</location>
    </subcellularLocation>
</comment>
<dbReference type="SMART" id="SM00327">
    <property type="entry name" value="VWA"/>
    <property type="match status" value="1"/>
</dbReference>
<dbReference type="EMBL" id="CP053015">
    <property type="protein sequence ID" value="QJQ31038.1"/>
    <property type="molecule type" value="Genomic_DNA"/>
</dbReference>
<feature type="chain" id="PRO_5026890663" evidence="5">
    <location>
        <begin position="27"/>
        <end position="524"/>
    </location>
</feature>
<protein>
    <submittedName>
        <fullName evidence="7">VWA domain-containing protein</fullName>
    </submittedName>
</protein>
<dbReference type="Pfam" id="PF25106">
    <property type="entry name" value="VWA_4"/>
    <property type="match status" value="1"/>
</dbReference>
<evidence type="ECO:0000256" key="2">
    <source>
        <dbReference type="ARBA" id="ARBA00022525"/>
    </source>
</evidence>
<dbReference type="AlphaFoldDB" id="A0A6M4APS1"/>
<organism evidence="7 8">
    <name type="scientific">Sphingomonas lacunae</name>
    <dbReference type="NCBI Taxonomy" id="2698828"/>
    <lineage>
        <taxon>Bacteria</taxon>
        <taxon>Pseudomonadati</taxon>
        <taxon>Pseudomonadota</taxon>
        <taxon>Alphaproteobacteria</taxon>
        <taxon>Sphingomonadales</taxon>
        <taxon>Sphingomonadaceae</taxon>
        <taxon>Sphingomonas</taxon>
    </lineage>
</organism>
<dbReference type="Gene3D" id="3.40.50.410">
    <property type="entry name" value="von Willebrand factor, type A domain"/>
    <property type="match status" value="1"/>
</dbReference>
<feature type="compositionally biased region" description="Pro residues" evidence="4">
    <location>
        <begin position="78"/>
        <end position="95"/>
    </location>
</feature>
<proteinExistence type="predicted"/>
<reference evidence="7 8" key="1">
    <citation type="submission" date="2020-01" db="EMBL/GenBank/DDBJ databases">
        <title>Sphingomonas sp. strain CSW-10.</title>
        <authorList>
            <person name="Chen W.-M."/>
        </authorList>
    </citation>
    <scope>NUCLEOTIDE SEQUENCE [LARGE SCALE GENOMIC DNA]</scope>
    <source>
        <strain evidence="7 8">CSW-10</strain>
    </source>
</reference>
<feature type="compositionally biased region" description="Low complexity" evidence="4">
    <location>
        <begin position="121"/>
        <end position="141"/>
    </location>
</feature>
<evidence type="ECO:0000256" key="4">
    <source>
        <dbReference type="SAM" id="MobiDB-lite"/>
    </source>
</evidence>
<dbReference type="InterPro" id="IPR002035">
    <property type="entry name" value="VWF_A"/>
</dbReference>
<evidence type="ECO:0000313" key="8">
    <source>
        <dbReference type="Proteomes" id="UP000503018"/>
    </source>
</evidence>
<keyword evidence="3 5" id="KW-0732">Signal</keyword>
<sequence>MHRCQAVSLAVIAAMLSGSIAGPVGATPHIQHVDEGQGYCRTPAALPSLGAEVQQQQPRTNRRGGYIDRRGVEGPVPMAVPAPPPPPPPPPPPMASPARGDTAESASADIVMTGTTVRAAPVPGAAEPPAAASGRVASPTSIIPPRPRPQLQPQAGLLTAGEHDDLLNPQLYARYVEQSNLGQRIRDLPRVDTDRVLTVRVTDNRGRPVPFADIRVTCSDGNAITLKTQADGNVALFPDLDRLSPMVRIGASLNGRSMGRALSVEVQNRAGGQQVNFQSPTAAITAQRLDLALVIDTTGSMGDEITYLQRELASIVNAIRRSHPGLDLKVGFVFYRDIGDDYVTRTVNFDGNISRVQASLAQERAFGGGDYPEAMDQALIRAAGLGWRPDAVKSLLLVADAPPHDDLYGRTWNAAEHLRAQRVHITPVAASGVADEAEYAMRAMAALTQSRYLFLTDDSGIGNPHAPPAIDCYYVSRLDALLRRVIDSQLSGRRIAPADNEVIREVGRQDNGRCILPPDWQQPK</sequence>
<dbReference type="InterPro" id="IPR056861">
    <property type="entry name" value="HMCN1-like_VWA"/>
</dbReference>
<name>A0A6M4APS1_9SPHN</name>
<dbReference type="PANTHER" id="PTHR47763">
    <property type="entry name" value="ALPHA-PROTEIN KINASE VWKA"/>
    <property type="match status" value="1"/>
</dbReference>
<dbReference type="PROSITE" id="PS50234">
    <property type="entry name" value="VWFA"/>
    <property type="match status" value="1"/>
</dbReference>
<evidence type="ECO:0000259" key="6">
    <source>
        <dbReference type="PROSITE" id="PS50234"/>
    </source>
</evidence>
<feature type="region of interest" description="Disordered" evidence="4">
    <location>
        <begin position="121"/>
        <end position="153"/>
    </location>
</feature>
<dbReference type="Proteomes" id="UP000503018">
    <property type="component" value="Chromosome"/>
</dbReference>
<dbReference type="InterPro" id="IPR052969">
    <property type="entry name" value="Thr-specific_kinase-like"/>
</dbReference>
<dbReference type="CDD" id="cd00198">
    <property type="entry name" value="vWFA"/>
    <property type="match status" value="1"/>
</dbReference>
<keyword evidence="8" id="KW-1185">Reference proteome</keyword>
<dbReference type="SUPFAM" id="SSF101447">
    <property type="entry name" value="Formin homology 2 domain (FH2 domain)"/>
    <property type="match status" value="1"/>
</dbReference>
<feature type="domain" description="VWFA" evidence="6">
    <location>
        <begin position="290"/>
        <end position="485"/>
    </location>
</feature>
<keyword evidence="2" id="KW-0964">Secreted</keyword>
<dbReference type="KEGG" id="slan:GV829_12065"/>
<dbReference type="SUPFAM" id="SSF53300">
    <property type="entry name" value="vWA-like"/>
    <property type="match status" value="1"/>
</dbReference>
<dbReference type="InterPro" id="IPR036465">
    <property type="entry name" value="vWFA_dom_sf"/>
</dbReference>
<feature type="region of interest" description="Disordered" evidence="4">
    <location>
        <begin position="50"/>
        <end position="105"/>
    </location>
</feature>
<accession>A0A6M4APS1</accession>
<evidence type="ECO:0000256" key="3">
    <source>
        <dbReference type="ARBA" id="ARBA00022729"/>
    </source>
</evidence>
<feature type="signal peptide" evidence="5">
    <location>
        <begin position="1"/>
        <end position="26"/>
    </location>
</feature>
<gene>
    <name evidence="7" type="ORF">GV829_12065</name>
</gene>
<dbReference type="RefSeq" id="WP_169943249.1">
    <property type="nucleotide sequence ID" value="NZ_CP053015.1"/>
</dbReference>
<evidence type="ECO:0000256" key="5">
    <source>
        <dbReference type="SAM" id="SignalP"/>
    </source>
</evidence>
<evidence type="ECO:0000256" key="1">
    <source>
        <dbReference type="ARBA" id="ARBA00004613"/>
    </source>
</evidence>